<protein>
    <recommendedName>
        <fullName evidence="1">Tf2-1-like SH3-like domain-containing protein</fullName>
    </recommendedName>
</protein>
<name>A0A2Z7AE91_9LAMI</name>
<dbReference type="EMBL" id="KV016226">
    <property type="protein sequence ID" value="KZV20077.1"/>
    <property type="molecule type" value="Genomic_DNA"/>
</dbReference>
<accession>A0A2Z7AE91</accession>
<sequence length="102" mass="11882">MKAAKDRQASYANKRRRPLEFQAGDLVFLKVSPFRSVMRFGHKGKLAPRYVGPYEIVERIGPLAYRLLLPPELSSIHDVFHVFMLRKYETDPSHVLRITRLS</sequence>
<dbReference type="Proteomes" id="UP000250235">
    <property type="component" value="Unassembled WGS sequence"/>
</dbReference>
<dbReference type="PANTHER" id="PTHR46148:SF57">
    <property type="entry name" value="OS12G0499874 PROTEIN"/>
    <property type="match status" value="1"/>
</dbReference>
<reference evidence="2 3" key="1">
    <citation type="journal article" date="2015" name="Proc. Natl. Acad. Sci. U.S.A.">
        <title>The resurrection genome of Boea hygrometrica: A blueprint for survival of dehydration.</title>
        <authorList>
            <person name="Xiao L."/>
            <person name="Yang G."/>
            <person name="Zhang L."/>
            <person name="Yang X."/>
            <person name="Zhao S."/>
            <person name="Ji Z."/>
            <person name="Zhou Q."/>
            <person name="Hu M."/>
            <person name="Wang Y."/>
            <person name="Chen M."/>
            <person name="Xu Y."/>
            <person name="Jin H."/>
            <person name="Xiao X."/>
            <person name="Hu G."/>
            <person name="Bao F."/>
            <person name="Hu Y."/>
            <person name="Wan P."/>
            <person name="Li L."/>
            <person name="Deng X."/>
            <person name="Kuang T."/>
            <person name="Xiang C."/>
            <person name="Zhu J.K."/>
            <person name="Oliver M.J."/>
            <person name="He Y."/>
        </authorList>
    </citation>
    <scope>NUCLEOTIDE SEQUENCE [LARGE SCALE GENOMIC DNA]</scope>
    <source>
        <strain evidence="3">cv. XS01</strain>
    </source>
</reference>
<dbReference type="PANTHER" id="PTHR46148">
    <property type="entry name" value="CHROMO DOMAIN-CONTAINING PROTEIN"/>
    <property type="match status" value="1"/>
</dbReference>
<proteinExistence type="predicted"/>
<evidence type="ECO:0000259" key="1">
    <source>
        <dbReference type="Pfam" id="PF24626"/>
    </source>
</evidence>
<evidence type="ECO:0000313" key="2">
    <source>
        <dbReference type="EMBL" id="KZV20077.1"/>
    </source>
</evidence>
<organism evidence="2 3">
    <name type="scientific">Dorcoceras hygrometricum</name>
    <dbReference type="NCBI Taxonomy" id="472368"/>
    <lineage>
        <taxon>Eukaryota</taxon>
        <taxon>Viridiplantae</taxon>
        <taxon>Streptophyta</taxon>
        <taxon>Embryophyta</taxon>
        <taxon>Tracheophyta</taxon>
        <taxon>Spermatophyta</taxon>
        <taxon>Magnoliopsida</taxon>
        <taxon>eudicotyledons</taxon>
        <taxon>Gunneridae</taxon>
        <taxon>Pentapetalae</taxon>
        <taxon>asterids</taxon>
        <taxon>lamiids</taxon>
        <taxon>Lamiales</taxon>
        <taxon>Gesneriaceae</taxon>
        <taxon>Didymocarpoideae</taxon>
        <taxon>Trichosporeae</taxon>
        <taxon>Loxocarpinae</taxon>
        <taxon>Dorcoceras</taxon>
    </lineage>
</organism>
<dbReference type="Pfam" id="PF24626">
    <property type="entry name" value="SH3_Tf2-1"/>
    <property type="match status" value="1"/>
</dbReference>
<dbReference type="OrthoDB" id="903413at2759"/>
<evidence type="ECO:0000313" key="3">
    <source>
        <dbReference type="Proteomes" id="UP000250235"/>
    </source>
</evidence>
<feature type="domain" description="Tf2-1-like SH3-like" evidence="1">
    <location>
        <begin position="24"/>
        <end position="88"/>
    </location>
</feature>
<keyword evidence="3" id="KW-1185">Reference proteome</keyword>
<dbReference type="AlphaFoldDB" id="A0A2Z7AE91"/>
<dbReference type="InterPro" id="IPR056924">
    <property type="entry name" value="SH3_Tf2-1"/>
</dbReference>
<gene>
    <name evidence="2" type="ORF">F511_10151</name>
</gene>